<keyword evidence="3" id="KW-1185">Reference proteome</keyword>
<sequence>MRIGGREHLVERPDPFTIELLVDNVADADFISNFRSVFNATGFWITPCSNFFYGNILDLSILFEIFLGCCGLEHWRTLLRESKEVDKLRNIEKKHAILEESEQTENKYVVDNYEEEGIQLDNYEQTENIIDEIKNIARQVPIFGYYI</sequence>
<evidence type="ECO:0000313" key="1">
    <source>
        <dbReference type="EMBL" id="VDN55204.1"/>
    </source>
</evidence>
<dbReference type="Proteomes" id="UP000038040">
    <property type="component" value="Unplaced"/>
</dbReference>
<name>A0A0N4U2C4_DRAME</name>
<dbReference type="AlphaFoldDB" id="A0A0N4U2C4"/>
<dbReference type="EMBL" id="UYYG01001151">
    <property type="protein sequence ID" value="VDN55204.1"/>
    <property type="molecule type" value="Genomic_DNA"/>
</dbReference>
<dbReference type="WBParaSite" id="DME_0000081701-mRNA-1">
    <property type="protein sequence ID" value="DME_0000081701-mRNA-1"/>
    <property type="gene ID" value="DME_0000081701"/>
</dbReference>
<gene>
    <name evidence="1" type="ORF">DME_LOCUS5177</name>
</gene>
<accession>A0A0N4U2C4</accession>
<proteinExistence type="predicted"/>
<organism evidence="2 4">
    <name type="scientific">Dracunculus medinensis</name>
    <name type="common">Guinea worm</name>
    <dbReference type="NCBI Taxonomy" id="318479"/>
    <lineage>
        <taxon>Eukaryota</taxon>
        <taxon>Metazoa</taxon>
        <taxon>Ecdysozoa</taxon>
        <taxon>Nematoda</taxon>
        <taxon>Chromadorea</taxon>
        <taxon>Rhabditida</taxon>
        <taxon>Spirurina</taxon>
        <taxon>Dracunculoidea</taxon>
        <taxon>Dracunculidae</taxon>
        <taxon>Dracunculus</taxon>
    </lineage>
</organism>
<reference evidence="1 3" key="2">
    <citation type="submission" date="2018-11" db="EMBL/GenBank/DDBJ databases">
        <authorList>
            <consortium name="Pathogen Informatics"/>
        </authorList>
    </citation>
    <scope>NUCLEOTIDE SEQUENCE [LARGE SCALE GENOMIC DNA]</scope>
</reference>
<reference evidence="4" key="1">
    <citation type="submission" date="2017-02" db="UniProtKB">
        <authorList>
            <consortium name="WormBaseParasite"/>
        </authorList>
    </citation>
    <scope>IDENTIFICATION</scope>
</reference>
<evidence type="ECO:0000313" key="3">
    <source>
        <dbReference type="Proteomes" id="UP000274756"/>
    </source>
</evidence>
<evidence type="ECO:0000313" key="4">
    <source>
        <dbReference type="WBParaSite" id="DME_0000081701-mRNA-1"/>
    </source>
</evidence>
<evidence type="ECO:0000313" key="2">
    <source>
        <dbReference type="Proteomes" id="UP000038040"/>
    </source>
</evidence>
<dbReference type="Proteomes" id="UP000274756">
    <property type="component" value="Unassembled WGS sequence"/>
</dbReference>
<protein>
    <submittedName>
        <fullName evidence="1 4">Uncharacterized protein</fullName>
    </submittedName>
</protein>